<dbReference type="OrthoDB" id="9794954at2"/>
<comment type="caution">
    <text evidence="9">The sequence shown here is derived from an EMBL/GenBank/DDBJ whole genome shotgun (WGS) entry which is preliminary data.</text>
</comment>
<dbReference type="InterPro" id="IPR017900">
    <property type="entry name" value="4Fe4S_Fe_S_CS"/>
</dbReference>
<dbReference type="eggNOG" id="COG1144">
    <property type="taxonomic scope" value="Bacteria"/>
</dbReference>
<name>A0A073IVG5_9BACT</name>
<dbReference type="NCBIfam" id="TIGR02179">
    <property type="entry name" value="PorD_KorD"/>
    <property type="match status" value="1"/>
</dbReference>
<feature type="domain" description="4Fe-4S ferredoxin-type" evidence="8">
    <location>
        <begin position="32"/>
        <end position="61"/>
    </location>
</feature>
<evidence type="ECO:0000256" key="7">
    <source>
        <dbReference type="SAM" id="MobiDB-lite"/>
    </source>
</evidence>
<dbReference type="InterPro" id="IPR017896">
    <property type="entry name" value="4Fe4S_Fe-S-bd"/>
</dbReference>
<feature type="domain" description="4Fe-4S ferredoxin-type" evidence="8">
    <location>
        <begin position="62"/>
        <end position="92"/>
    </location>
</feature>
<evidence type="ECO:0000256" key="5">
    <source>
        <dbReference type="ARBA" id="ARBA00023004"/>
    </source>
</evidence>
<dbReference type="STRING" id="2754.EH55_01895"/>
<dbReference type="RefSeq" id="WP_037974041.1">
    <property type="nucleotide sequence ID" value="NZ_CAMETI010000044.1"/>
</dbReference>
<evidence type="ECO:0000313" key="10">
    <source>
        <dbReference type="Proteomes" id="UP000027665"/>
    </source>
</evidence>
<sequence>MSKPQSWQEVPPGTVAFGASALKVQTGLWRSSRPVVDAAKCVSCLKCWIQCPDDSIALGSGGKVEGINLFFCKGCGLCAKVCPAGAISMHPESGFAHEEQKGGEHPGEVGAHVK</sequence>
<gene>
    <name evidence="9" type="ORF">EH55_01895</name>
</gene>
<evidence type="ECO:0000313" key="9">
    <source>
        <dbReference type="EMBL" id="KEJ93550.1"/>
    </source>
</evidence>
<keyword evidence="5" id="KW-0408">Iron</keyword>
<dbReference type="InterPro" id="IPR011898">
    <property type="entry name" value="PorD_KorD"/>
</dbReference>
<dbReference type="GO" id="GO:0046872">
    <property type="term" value="F:metal ion binding"/>
    <property type="evidence" value="ECO:0007669"/>
    <property type="project" value="UniProtKB-KW"/>
</dbReference>
<dbReference type="Gene3D" id="3.30.70.20">
    <property type="match status" value="1"/>
</dbReference>
<dbReference type="PROSITE" id="PS51379">
    <property type="entry name" value="4FE4S_FER_2"/>
    <property type="match status" value="2"/>
</dbReference>
<dbReference type="PANTHER" id="PTHR43724">
    <property type="entry name" value="PYRUVATE SYNTHASE SUBUNIT PORD"/>
    <property type="match status" value="1"/>
</dbReference>
<dbReference type="Pfam" id="PF14697">
    <property type="entry name" value="Fer4_21"/>
    <property type="match status" value="1"/>
</dbReference>
<proteinExistence type="predicted"/>
<keyword evidence="2" id="KW-0004">4Fe-4S</keyword>
<reference evidence="9 10" key="1">
    <citation type="submission" date="2014-04" db="EMBL/GenBank/DDBJ databases">
        <title>Draft Genome Sequence of Synergistes jonesii.</title>
        <authorList>
            <person name="Coil D.A."/>
            <person name="Eisen J.A."/>
            <person name="Holland-Moritz H.E."/>
        </authorList>
    </citation>
    <scope>NUCLEOTIDE SEQUENCE [LARGE SCALE GENOMIC DNA]</scope>
    <source>
        <strain evidence="9 10">78-1</strain>
    </source>
</reference>
<dbReference type="EMBL" id="JMKI01000002">
    <property type="protein sequence ID" value="KEJ93550.1"/>
    <property type="molecule type" value="Genomic_DNA"/>
</dbReference>
<accession>A0A073IVG5</accession>
<dbReference type="SUPFAM" id="SSF54862">
    <property type="entry name" value="4Fe-4S ferredoxins"/>
    <property type="match status" value="1"/>
</dbReference>
<evidence type="ECO:0000259" key="8">
    <source>
        <dbReference type="PROSITE" id="PS51379"/>
    </source>
</evidence>
<dbReference type="GO" id="GO:0016625">
    <property type="term" value="F:oxidoreductase activity, acting on the aldehyde or oxo group of donors, iron-sulfur protein as acceptor"/>
    <property type="evidence" value="ECO:0007669"/>
    <property type="project" value="InterPro"/>
</dbReference>
<evidence type="ECO:0000256" key="4">
    <source>
        <dbReference type="ARBA" id="ARBA00022737"/>
    </source>
</evidence>
<evidence type="ECO:0000256" key="3">
    <source>
        <dbReference type="ARBA" id="ARBA00022723"/>
    </source>
</evidence>
<organism evidence="9 10">
    <name type="scientific">Synergistes jonesii</name>
    <dbReference type="NCBI Taxonomy" id="2754"/>
    <lineage>
        <taxon>Bacteria</taxon>
        <taxon>Thermotogati</taxon>
        <taxon>Synergistota</taxon>
        <taxon>Synergistia</taxon>
        <taxon>Synergistales</taxon>
        <taxon>Synergistaceae</taxon>
        <taxon>Synergistes</taxon>
    </lineage>
</organism>
<keyword evidence="4" id="KW-0677">Repeat</keyword>
<keyword evidence="3" id="KW-0479">Metal-binding</keyword>
<dbReference type="PROSITE" id="PS00198">
    <property type="entry name" value="4FE4S_FER_1"/>
    <property type="match status" value="1"/>
</dbReference>
<dbReference type="GeneID" id="90982440"/>
<dbReference type="GO" id="GO:0051539">
    <property type="term" value="F:4 iron, 4 sulfur cluster binding"/>
    <property type="evidence" value="ECO:0007669"/>
    <property type="project" value="UniProtKB-KW"/>
</dbReference>
<comment type="cofactor">
    <cofactor evidence="1">
        <name>[4Fe-4S] cluster</name>
        <dbReference type="ChEBI" id="CHEBI:49883"/>
    </cofactor>
</comment>
<keyword evidence="6" id="KW-0411">Iron-sulfur</keyword>
<feature type="compositionally biased region" description="Basic and acidic residues" evidence="7">
    <location>
        <begin position="95"/>
        <end position="107"/>
    </location>
</feature>
<protein>
    <submittedName>
        <fullName evidence="9">Pyruvate ferredoxin oxidoreductase</fullName>
    </submittedName>
</protein>
<dbReference type="AlphaFoldDB" id="A0A073IVG5"/>
<dbReference type="PANTHER" id="PTHR43724:SF1">
    <property type="entry name" value="PYRUVATE SYNTHASE SUBUNIT PORD"/>
    <property type="match status" value="1"/>
</dbReference>
<evidence type="ECO:0000256" key="6">
    <source>
        <dbReference type="ARBA" id="ARBA00023014"/>
    </source>
</evidence>
<keyword evidence="10" id="KW-1185">Reference proteome</keyword>
<evidence type="ECO:0000256" key="1">
    <source>
        <dbReference type="ARBA" id="ARBA00001966"/>
    </source>
</evidence>
<keyword evidence="9" id="KW-0670">Pyruvate</keyword>
<evidence type="ECO:0000256" key="2">
    <source>
        <dbReference type="ARBA" id="ARBA00022485"/>
    </source>
</evidence>
<dbReference type="Proteomes" id="UP000027665">
    <property type="component" value="Unassembled WGS sequence"/>
</dbReference>
<feature type="region of interest" description="Disordered" evidence="7">
    <location>
        <begin position="95"/>
        <end position="114"/>
    </location>
</feature>